<sequence>MSSLRPLALAVAAALVAALPAPATAAPPPDAAPPGTTAPGPSAPGPSAPGPSAPGPSAPDQWVVTAPTGGVAARVALEGGALTLAVTRGGRTVLAPAPVGLRTEAADLASGLRPLGRSDRVVRERYATTTGKRLERDNRMTETRLSFAGTGGARLDLVVRAAPDGVAYRYVVPGPVVVTGEASSYALPADAPAWLLPYNAWYEANRVHTTAGGAPPGDYGHPSLFRVGGDYALLTESDVDGRYPGSRLRHVGAGRYEVVLADGSSASEGELRTPWRTAIVGDLATVSRSTLVDDLAPPSRLADTSWVRPGKVAWSWLSEHSSPGDPERQRRYVDFAAAHGWEYVLVDEGWQESWVPDLVRYARAKGVEVLLWFRWSDLDTAAERDSVLPRMRDWGVKGVKLDFMESDSRARYQWYDAVLAKTAELRLMVNFHGSTIPHGLARTWPHVMTMEAVRGAENSPPAANNPVQFFTRNVVGSMDYTPVSLEVGTKEASVAHEIALPVLYESGWTHFADKPEAYERFPQALRHLDQVPAVWDDTRLLAGDPTDHAVVARRSGERWFVGAVSTGAPRTLGASLDFLGGGRWLVEVLRDDPAAARGDVLRESRVARSADRLEVAVPRDGGFAAVACPYRPGRTTCDEPVVPVPGSTLTTTPAEADVRPGAPVVVTGGFTATADVTDVTLTATAPAGWEVTGPTVRRQVLRAGEAVAGTWTVHPAAGAVGAHDVPVSAEFRTPGHPRVHVERAVRVFVAPTGAPHVSDLPFTQSNGWGPVERDRSNGEASGGDGGPLTIAGVVHAKGLGVHAPSEVAVHLGGACRSFGAVLGLDDETTSPGSVVFQVVGDGRVLHDSGVVRGGEPGRAASVDTTGVRTLVLRVTDAGDGRNFDHADWADARLDCG</sequence>
<dbReference type="Gene3D" id="2.60.40.1180">
    <property type="entry name" value="Golgi alpha-mannosidase II"/>
    <property type="match status" value="1"/>
</dbReference>
<feature type="region of interest" description="Disordered" evidence="3">
    <location>
        <begin position="22"/>
        <end position="64"/>
    </location>
</feature>
<dbReference type="PANTHER" id="PTHR35803:SF2">
    <property type="entry name" value="RETAINING ALPHA-GALACTOSIDASE"/>
    <property type="match status" value="1"/>
</dbReference>
<evidence type="ECO:0000256" key="4">
    <source>
        <dbReference type="SAM" id="SignalP"/>
    </source>
</evidence>
<dbReference type="Pfam" id="PF10633">
    <property type="entry name" value="NPCBM_assoc"/>
    <property type="match status" value="1"/>
</dbReference>
<keyword evidence="2" id="KW-0326">Glycosidase</keyword>
<feature type="compositionally biased region" description="Pro residues" evidence="3">
    <location>
        <begin position="41"/>
        <end position="57"/>
    </location>
</feature>
<dbReference type="InterPro" id="IPR014718">
    <property type="entry name" value="GH-type_carb-bd"/>
</dbReference>
<dbReference type="Gene3D" id="3.20.20.70">
    <property type="entry name" value="Aldolase class I"/>
    <property type="match status" value="1"/>
</dbReference>
<dbReference type="Proteomes" id="UP001268819">
    <property type="component" value="Unassembled WGS sequence"/>
</dbReference>
<evidence type="ECO:0000313" key="7">
    <source>
        <dbReference type="Proteomes" id="UP001268819"/>
    </source>
</evidence>
<evidence type="ECO:0000313" key="6">
    <source>
        <dbReference type="EMBL" id="MDR6594730.1"/>
    </source>
</evidence>
<feature type="chain" id="PRO_5045056156" description="Glycosyl hydrolase family 98 putative carbohydrate-binding module domain-containing protein" evidence="4">
    <location>
        <begin position="26"/>
        <end position="896"/>
    </location>
</feature>
<dbReference type="Pfam" id="PF14508">
    <property type="entry name" value="GH97_N"/>
    <property type="match status" value="1"/>
</dbReference>
<dbReference type="RefSeq" id="WP_310307750.1">
    <property type="nucleotide sequence ID" value="NZ_BAAAXB010000001.1"/>
</dbReference>
<keyword evidence="1" id="KW-0378">Hydrolase</keyword>
<evidence type="ECO:0000259" key="5">
    <source>
        <dbReference type="SMART" id="SM00776"/>
    </source>
</evidence>
<feature type="domain" description="Glycosyl hydrolase family 98 putative carbohydrate-binding module" evidence="5">
    <location>
        <begin position="751"/>
        <end position="895"/>
    </location>
</feature>
<dbReference type="InterPro" id="IPR017853">
    <property type="entry name" value="GH"/>
</dbReference>
<comment type="caution">
    <text evidence="6">The sequence shown here is derived from an EMBL/GenBank/DDBJ whole genome shotgun (WGS) entry which is preliminary data.</text>
</comment>
<organism evidence="6 7">
    <name type="scientific">Saccharothrix longispora</name>
    <dbReference type="NCBI Taxonomy" id="33920"/>
    <lineage>
        <taxon>Bacteria</taxon>
        <taxon>Bacillati</taxon>
        <taxon>Actinomycetota</taxon>
        <taxon>Actinomycetes</taxon>
        <taxon>Pseudonocardiales</taxon>
        <taxon>Pseudonocardiaceae</taxon>
        <taxon>Saccharothrix</taxon>
    </lineage>
</organism>
<dbReference type="Pfam" id="PF10566">
    <property type="entry name" value="Glyco_hydro_97"/>
    <property type="match status" value="1"/>
</dbReference>
<feature type="signal peptide" evidence="4">
    <location>
        <begin position="1"/>
        <end position="25"/>
    </location>
</feature>
<reference evidence="6 7" key="1">
    <citation type="submission" date="2023-07" db="EMBL/GenBank/DDBJ databases">
        <title>Sequencing the genomes of 1000 actinobacteria strains.</title>
        <authorList>
            <person name="Klenk H.-P."/>
        </authorList>
    </citation>
    <scope>NUCLEOTIDE SEQUENCE [LARGE SCALE GENOMIC DNA]</scope>
    <source>
        <strain evidence="6 7">DSM 43749</strain>
    </source>
</reference>
<evidence type="ECO:0000256" key="3">
    <source>
        <dbReference type="SAM" id="MobiDB-lite"/>
    </source>
</evidence>
<dbReference type="SMART" id="SM00776">
    <property type="entry name" value="NPCBM"/>
    <property type="match status" value="1"/>
</dbReference>
<name>A0ABU1PVQ6_9PSEU</name>
<gene>
    <name evidence="6" type="ORF">J2S66_003114</name>
</gene>
<evidence type="ECO:0000256" key="2">
    <source>
        <dbReference type="ARBA" id="ARBA00023295"/>
    </source>
</evidence>
<proteinExistence type="predicted"/>
<dbReference type="SUPFAM" id="SSF51445">
    <property type="entry name" value="(Trans)glycosidases"/>
    <property type="match status" value="1"/>
</dbReference>
<dbReference type="InterPro" id="IPR052720">
    <property type="entry name" value="Glycosyl_hydrolase_97"/>
</dbReference>
<dbReference type="EMBL" id="JAVDSG010000001">
    <property type="protein sequence ID" value="MDR6594730.1"/>
    <property type="molecule type" value="Genomic_DNA"/>
</dbReference>
<accession>A0ABU1PVQ6</accession>
<dbReference type="InterPro" id="IPR018905">
    <property type="entry name" value="A-galactase_NEW3"/>
</dbReference>
<dbReference type="InterPro" id="IPR008979">
    <property type="entry name" value="Galactose-bd-like_sf"/>
</dbReference>
<keyword evidence="4" id="KW-0732">Signal</keyword>
<keyword evidence="7" id="KW-1185">Reference proteome</keyword>
<dbReference type="InterPro" id="IPR013222">
    <property type="entry name" value="Glyco_hyd_98_carb-bd"/>
</dbReference>
<dbReference type="Gene3D" id="2.70.98.10">
    <property type="match status" value="1"/>
</dbReference>
<dbReference type="InterPro" id="IPR013780">
    <property type="entry name" value="Glyco_hydro_b"/>
</dbReference>
<feature type="region of interest" description="Disordered" evidence="3">
    <location>
        <begin position="759"/>
        <end position="786"/>
    </location>
</feature>
<dbReference type="PANTHER" id="PTHR35803">
    <property type="entry name" value="GLUCAN 1,4-ALPHA-GLUCOSIDASE SUSB-RELATED"/>
    <property type="match status" value="1"/>
</dbReference>
<dbReference type="InterPro" id="IPR038637">
    <property type="entry name" value="NPCBM_sf"/>
</dbReference>
<dbReference type="SUPFAM" id="SSF49785">
    <property type="entry name" value="Galactose-binding domain-like"/>
    <property type="match status" value="1"/>
</dbReference>
<dbReference type="InterPro" id="IPR029483">
    <property type="entry name" value="GH97_C"/>
</dbReference>
<dbReference type="InterPro" id="IPR019563">
    <property type="entry name" value="GH97_catalytic"/>
</dbReference>
<dbReference type="Gene3D" id="2.60.120.1060">
    <property type="entry name" value="NPCBM/NEW2 domain"/>
    <property type="match status" value="1"/>
</dbReference>
<dbReference type="Pfam" id="PF08305">
    <property type="entry name" value="NPCBM"/>
    <property type="match status" value="1"/>
</dbReference>
<protein>
    <recommendedName>
        <fullName evidence="5">Glycosyl hydrolase family 98 putative carbohydrate-binding module domain-containing protein</fullName>
    </recommendedName>
</protein>
<dbReference type="Pfam" id="PF14509">
    <property type="entry name" value="GH97_C"/>
    <property type="match status" value="1"/>
</dbReference>
<dbReference type="InterPro" id="IPR013785">
    <property type="entry name" value="Aldolase_TIM"/>
</dbReference>
<evidence type="ECO:0000256" key="1">
    <source>
        <dbReference type="ARBA" id="ARBA00022801"/>
    </source>
</evidence>
<dbReference type="InterPro" id="IPR029486">
    <property type="entry name" value="GH97_N"/>
</dbReference>